<feature type="region of interest" description="Disordered" evidence="1">
    <location>
        <begin position="16"/>
        <end position="116"/>
    </location>
</feature>
<sequence>MTETKLLPLRRRIATTATMHSSPAKNHLIPHPHPRSPTRGFPSEHFCSPSSHPRKSAEQENECFVTDRPSFPPNGSSPPSPSQLQRRRYRRREKKKKKNGRGNKVGNRGSERERRVTYDLSRNNNKAYHFYFLPSTLQAKSSFSRSFLCLLRVLNHLLC</sequence>
<reference evidence="2 3" key="1">
    <citation type="submission" date="2021-06" db="EMBL/GenBank/DDBJ databases">
        <title>Caerostris extrusa draft genome.</title>
        <authorList>
            <person name="Kono N."/>
            <person name="Arakawa K."/>
        </authorList>
    </citation>
    <scope>NUCLEOTIDE SEQUENCE [LARGE SCALE GENOMIC DNA]</scope>
</reference>
<evidence type="ECO:0000256" key="1">
    <source>
        <dbReference type="SAM" id="MobiDB-lite"/>
    </source>
</evidence>
<protein>
    <submittedName>
        <fullName evidence="2">Uncharacterized protein</fullName>
    </submittedName>
</protein>
<proteinExistence type="predicted"/>
<comment type="caution">
    <text evidence="2">The sequence shown here is derived from an EMBL/GenBank/DDBJ whole genome shotgun (WGS) entry which is preliminary data.</text>
</comment>
<feature type="compositionally biased region" description="Pro residues" evidence="1">
    <location>
        <begin position="70"/>
        <end position="81"/>
    </location>
</feature>
<accession>A0AAV4Y038</accession>
<feature type="compositionally biased region" description="Basic residues" evidence="1">
    <location>
        <begin position="85"/>
        <end position="101"/>
    </location>
</feature>
<dbReference type="EMBL" id="BPLR01001094">
    <property type="protein sequence ID" value="GIY99893.1"/>
    <property type="molecule type" value="Genomic_DNA"/>
</dbReference>
<dbReference type="AlphaFoldDB" id="A0AAV4Y038"/>
<organism evidence="2 3">
    <name type="scientific">Caerostris extrusa</name>
    <name type="common">Bark spider</name>
    <name type="synonym">Caerostris bankana</name>
    <dbReference type="NCBI Taxonomy" id="172846"/>
    <lineage>
        <taxon>Eukaryota</taxon>
        <taxon>Metazoa</taxon>
        <taxon>Ecdysozoa</taxon>
        <taxon>Arthropoda</taxon>
        <taxon>Chelicerata</taxon>
        <taxon>Arachnida</taxon>
        <taxon>Araneae</taxon>
        <taxon>Araneomorphae</taxon>
        <taxon>Entelegynae</taxon>
        <taxon>Araneoidea</taxon>
        <taxon>Araneidae</taxon>
        <taxon>Caerostris</taxon>
    </lineage>
</organism>
<evidence type="ECO:0000313" key="3">
    <source>
        <dbReference type="Proteomes" id="UP001054945"/>
    </source>
</evidence>
<name>A0AAV4Y038_CAEEX</name>
<evidence type="ECO:0000313" key="2">
    <source>
        <dbReference type="EMBL" id="GIY99893.1"/>
    </source>
</evidence>
<dbReference type="Proteomes" id="UP001054945">
    <property type="component" value="Unassembled WGS sequence"/>
</dbReference>
<gene>
    <name evidence="2" type="ORF">CEXT_492151</name>
</gene>
<keyword evidence="3" id="KW-1185">Reference proteome</keyword>